<evidence type="ECO:0000313" key="2">
    <source>
        <dbReference type="EMBL" id="KAJ8927856.1"/>
    </source>
</evidence>
<reference evidence="2" key="1">
    <citation type="journal article" date="2023" name="Insect Mol. Biol.">
        <title>Genome sequencing provides insights into the evolution of gene families encoding plant cell wall-degrading enzymes in longhorned beetles.</title>
        <authorList>
            <person name="Shin N.R."/>
            <person name="Okamura Y."/>
            <person name="Kirsch R."/>
            <person name="Pauchet Y."/>
        </authorList>
    </citation>
    <scope>NUCLEOTIDE SEQUENCE</scope>
    <source>
        <strain evidence="2">RBIC_L_NR</strain>
    </source>
</reference>
<protein>
    <submittedName>
        <fullName evidence="2">Uncharacterized protein</fullName>
    </submittedName>
</protein>
<feature type="transmembrane region" description="Helical" evidence="1">
    <location>
        <begin position="35"/>
        <end position="68"/>
    </location>
</feature>
<keyword evidence="1" id="KW-0812">Transmembrane</keyword>
<comment type="caution">
    <text evidence="2">The sequence shown here is derived from an EMBL/GenBank/DDBJ whole genome shotgun (WGS) entry which is preliminary data.</text>
</comment>
<proteinExistence type="predicted"/>
<dbReference type="EMBL" id="JANEYF010005516">
    <property type="protein sequence ID" value="KAJ8927856.1"/>
    <property type="molecule type" value="Genomic_DNA"/>
</dbReference>
<name>A0AAV8WN11_9CUCU</name>
<feature type="transmembrane region" description="Helical" evidence="1">
    <location>
        <begin position="6"/>
        <end position="23"/>
    </location>
</feature>
<organism evidence="2 3">
    <name type="scientific">Rhamnusium bicolor</name>
    <dbReference type="NCBI Taxonomy" id="1586634"/>
    <lineage>
        <taxon>Eukaryota</taxon>
        <taxon>Metazoa</taxon>
        <taxon>Ecdysozoa</taxon>
        <taxon>Arthropoda</taxon>
        <taxon>Hexapoda</taxon>
        <taxon>Insecta</taxon>
        <taxon>Pterygota</taxon>
        <taxon>Neoptera</taxon>
        <taxon>Endopterygota</taxon>
        <taxon>Coleoptera</taxon>
        <taxon>Polyphaga</taxon>
        <taxon>Cucujiformia</taxon>
        <taxon>Chrysomeloidea</taxon>
        <taxon>Cerambycidae</taxon>
        <taxon>Lepturinae</taxon>
        <taxon>Rhagiini</taxon>
        <taxon>Rhamnusium</taxon>
    </lineage>
</organism>
<gene>
    <name evidence="2" type="ORF">NQ314_019658</name>
</gene>
<keyword evidence="3" id="KW-1185">Reference proteome</keyword>
<sequence length="98" mass="11189">MLHLIKFIIYLGNIITIITKDVLQFENSIWLFNDLWIAVVESIVVCYLIYAKIGVASTIGVGMLLSILPVQSKYPILLSLNFNYIIIFCLNVFKTICM</sequence>
<feature type="transmembrane region" description="Helical" evidence="1">
    <location>
        <begin position="74"/>
        <end position="93"/>
    </location>
</feature>
<accession>A0AAV8WN11</accession>
<evidence type="ECO:0000313" key="3">
    <source>
        <dbReference type="Proteomes" id="UP001162156"/>
    </source>
</evidence>
<dbReference type="Proteomes" id="UP001162156">
    <property type="component" value="Unassembled WGS sequence"/>
</dbReference>
<keyword evidence="1" id="KW-0472">Membrane</keyword>
<evidence type="ECO:0000256" key="1">
    <source>
        <dbReference type="SAM" id="Phobius"/>
    </source>
</evidence>
<keyword evidence="1" id="KW-1133">Transmembrane helix</keyword>
<dbReference type="AlphaFoldDB" id="A0AAV8WN11"/>